<keyword evidence="1" id="KW-0175">Coiled coil</keyword>
<evidence type="ECO:0000313" key="4">
    <source>
        <dbReference type="Proteomes" id="UP001345963"/>
    </source>
</evidence>
<gene>
    <name evidence="3" type="ORF">ATANTOWER_028665</name>
</gene>
<dbReference type="InterPro" id="IPR031139">
    <property type="entry name" value="RPGRIP1_fam"/>
</dbReference>
<keyword evidence="4" id="KW-1185">Reference proteome</keyword>
<feature type="region of interest" description="Disordered" evidence="2">
    <location>
        <begin position="217"/>
        <end position="237"/>
    </location>
</feature>
<name>A0ABU7AKL2_9TELE</name>
<feature type="coiled-coil region" evidence="1">
    <location>
        <begin position="108"/>
        <end position="135"/>
    </location>
</feature>
<protein>
    <submittedName>
        <fullName evidence="3">Uncharacterized protein</fullName>
    </submittedName>
</protein>
<accession>A0ABU7AKL2</accession>
<reference evidence="3 4" key="1">
    <citation type="submission" date="2021-07" db="EMBL/GenBank/DDBJ databases">
        <authorList>
            <person name="Palmer J.M."/>
        </authorList>
    </citation>
    <scope>NUCLEOTIDE SEQUENCE [LARGE SCALE GENOMIC DNA]</scope>
    <source>
        <strain evidence="3 4">AT_MEX2019</strain>
        <tissue evidence="3">Muscle</tissue>
    </source>
</reference>
<sequence>MSPVMDETAGDLPVRDVGLMRGGLMPTFPDTLRDVRPWKKHHVTKMKADPQRLFRFPREHLEDLCLRLQEENSVLRQHTRTQEQRLRRMSTRLMRLRHSNAGSGPVKERDMEDAIQELEARVGMLESQKEVLQNKLSLAKQHILDLGTRTPYRYNKGKNLEGEAGVRRAARTAPARYGLTLEETRAEMERFRSSMTDQVRMTELEVTAQALRDSLREREKEMEGTVRELKKQQADRHRTTIRENVDLIRLQKQLSEKSAALRVTQEKFVDLQEAYENQLEESQRALRESQGALLEKVEELTEQLKQERQKALTLEGQLTTTTLSLQTLDKLQERILDLEGERDLIKDNYDTLLK</sequence>
<evidence type="ECO:0000256" key="1">
    <source>
        <dbReference type="SAM" id="Coils"/>
    </source>
</evidence>
<evidence type="ECO:0000313" key="3">
    <source>
        <dbReference type="EMBL" id="MED6238736.1"/>
    </source>
</evidence>
<feature type="non-terminal residue" evidence="3">
    <location>
        <position position="354"/>
    </location>
</feature>
<comment type="caution">
    <text evidence="3">The sequence shown here is derived from an EMBL/GenBank/DDBJ whole genome shotgun (WGS) entry which is preliminary data.</text>
</comment>
<proteinExistence type="predicted"/>
<organism evidence="3 4">
    <name type="scientific">Ataeniobius toweri</name>
    <dbReference type="NCBI Taxonomy" id="208326"/>
    <lineage>
        <taxon>Eukaryota</taxon>
        <taxon>Metazoa</taxon>
        <taxon>Chordata</taxon>
        <taxon>Craniata</taxon>
        <taxon>Vertebrata</taxon>
        <taxon>Euteleostomi</taxon>
        <taxon>Actinopterygii</taxon>
        <taxon>Neopterygii</taxon>
        <taxon>Teleostei</taxon>
        <taxon>Neoteleostei</taxon>
        <taxon>Acanthomorphata</taxon>
        <taxon>Ovalentaria</taxon>
        <taxon>Atherinomorphae</taxon>
        <taxon>Cyprinodontiformes</taxon>
        <taxon>Goodeidae</taxon>
        <taxon>Ataeniobius</taxon>
    </lineage>
</organism>
<evidence type="ECO:0000256" key="2">
    <source>
        <dbReference type="SAM" id="MobiDB-lite"/>
    </source>
</evidence>
<dbReference type="PANTHER" id="PTHR14240:SF1">
    <property type="entry name" value="PROTEIN FANTOM-RELATED"/>
    <property type="match status" value="1"/>
</dbReference>
<dbReference type="PANTHER" id="PTHR14240">
    <property type="entry name" value="RETINITIS PIGMENTOSA GTPASE REGULATOR-INTERACTING PROTEIN"/>
    <property type="match status" value="1"/>
</dbReference>
<dbReference type="EMBL" id="JAHUTI010020394">
    <property type="protein sequence ID" value="MED6238736.1"/>
    <property type="molecule type" value="Genomic_DNA"/>
</dbReference>
<dbReference type="Proteomes" id="UP001345963">
    <property type="component" value="Unassembled WGS sequence"/>
</dbReference>